<evidence type="ECO:0000313" key="1">
    <source>
        <dbReference type="EMBL" id="NMH64040.1"/>
    </source>
</evidence>
<dbReference type="GO" id="GO:0015035">
    <property type="term" value="F:protein-disulfide reductase activity"/>
    <property type="evidence" value="ECO:0007669"/>
    <property type="project" value="InterPro"/>
</dbReference>
<organism evidence="1 2">
    <name type="scientific">Shewanella salipaludis</name>
    <dbReference type="NCBI Taxonomy" id="2723052"/>
    <lineage>
        <taxon>Bacteria</taxon>
        <taxon>Pseudomonadati</taxon>
        <taxon>Pseudomonadota</taxon>
        <taxon>Gammaproteobacteria</taxon>
        <taxon>Alteromonadales</taxon>
        <taxon>Shewanellaceae</taxon>
        <taxon>Shewanella</taxon>
    </lineage>
</organism>
<dbReference type="Pfam" id="PF04134">
    <property type="entry name" value="DCC1-like"/>
    <property type="match status" value="1"/>
</dbReference>
<sequence>MKPAQTQLTVFYDGACPRCVEDRRHYEQLAGDNADQVTWFDITNQDQALRRLGIDPTKALTELHVQTADGRILSELDAYIALLQRVPRLRPLAWLLGLPLIRPLAARHYHSSVTRRLARSGRLPPTEKS</sequence>
<comment type="caution">
    <text evidence="1">The sequence shown here is derived from an EMBL/GenBank/DDBJ whole genome shotgun (WGS) entry which is preliminary data.</text>
</comment>
<gene>
    <name evidence="1" type="ORF">HC757_02465</name>
</gene>
<dbReference type="Proteomes" id="UP000737113">
    <property type="component" value="Unassembled WGS sequence"/>
</dbReference>
<dbReference type="InterPro" id="IPR007263">
    <property type="entry name" value="DCC1-like"/>
</dbReference>
<dbReference type="PANTHER" id="PTHR34290">
    <property type="entry name" value="SI:CH73-390P7.2"/>
    <property type="match status" value="1"/>
</dbReference>
<protein>
    <submittedName>
        <fullName evidence="1">DUF393 domain-containing protein</fullName>
    </submittedName>
</protein>
<dbReference type="PANTHER" id="PTHR34290:SF2">
    <property type="entry name" value="OS04G0668800 PROTEIN"/>
    <property type="match status" value="1"/>
</dbReference>
<name>A0A972JID1_9GAMM</name>
<reference evidence="1" key="1">
    <citation type="submission" date="2020-04" db="EMBL/GenBank/DDBJ databases">
        <title>Description of Shewanella salipaludis sp. nov., isolated from a salt marsh.</title>
        <authorList>
            <person name="Park S."/>
            <person name="Yoon J.-H."/>
        </authorList>
    </citation>
    <scope>NUCLEOTIDE SEQUENCE</scope>
    <source>
        <strain evidence="1">SHSM-M6</strain>
    </source>
</reference>
<dbReference type="AlphaFoldDB" id="A0A972JID1"/>
<proteinExistence type="predicted"/>
<dbReference type="RefSeq" id="WP_169562705.1">
    <property type="nucleotide sequence ID" value="NZ_JAAXYH010000001.1"/>
</dbReference>
<keyword evidence="2" id="KW-1185">Reference proteome</keyword>
<accession>A0A972JID1</accession>
<evidence type="ECO:0000313" key="2">
    <source>
        <dbReference type="Proteomes" id="UP000737113"/>
    </source>
</evidence>
<dbReference type="EMBL" id="JAAXYH010000001">
    <property type="protein sequence ID" value="NMH64040.1"/>
    <property type="molecule type" value="Genomic_DNA"/>
</dbReference>
<dbReference type="InterPro" id="IPR044691">
    <property type="entry name" value="DCC1_Trx"/>
</dbReference>